<keyword evidence="4" id="KW-1185">Reference proteome</keyword>
<feature type="signal peptide" evidence="2">
    <location>
        <begin position="1"/>
        <end position="24"/>
    </location>
</feature>
<keyword evidence="1" id="KW-0802">TPR repeat</keyword>
<evidence type="ECO:0000313" key="3">
    <source>
        <dbReference type="EMBL" id="BDG09690.1"/>
    </source>
</evidence>
<evidence type="ECO:0008006" key="5">
    <source>
        <dbReference type="Google" id="ProtNLM"/>
    </source>
</evidence>
<evidence type="ECO:0000313" key="4">
    <source>
        <dbReference type="Proteomes" id="UP001162734"/>
    </source>
</evidence>
<feature type="chain" id="PRO_5045232203" description="Tetratricopeptide repeat protein" evidence="2">
    <location>
        <begin position="25"/>
        <end position="233"/>
    </location>
</feature>
<sequence>MFRPRFHPALLALLALAACGGVDAGQPGVKAEASPVLAAIASPDGPGRAQLQSGAAEAARATFEAALSADPNKLSALNDLALGYSLEGRSDAARQLLEEVVARGAPRDQQLALVNLGELYALDGYASAAAAYFESARGIDPTRPEPLYAVALLADARGDAAQARAALRDAVRADDGSALRSLAYVQPEERTHLEALLAELRGDRATAQARFQALAAGRFPALAAAAQRHLEEP</sequence>
<dbReference type="PROSITE" id="PS51257">
    <property type="entry name" value="PROKAR_LIPOPROTEIN"/>
    <property type="match status" value="1"/>
</dbReference>
<protein>
    <recommendedName>
        <fullName evidence="5">Tetratricopeptide repeat protein</fullName>
    </recommendedName>
</protein>
<evidence type="ECO:0000256" key="2">
    <source>
        <dbReference type="SAM" id="SignalP"/>
    </source>
</evidence>
<name>A0ABM7XCV8_9BACT</name>
<dbReference type="SUPFAM" id="SSF48452">
    <property type="entry name" value="TPR-like"/>
    <property type="match status" value="1"/>
</dbReference>
<dbReference type="Pfam" id="PF13181">
    <property type="entry name" value="TPR_8"/>
    <property type="match status" value="1"/>
</dbReference>
<reference evidence="4" key="1">
    <citation type="journal article" date="2022" name="Int. J. Syst. Evol. Microbiol.">
        <title>Anaeromyxobacter oryzae sp. nov., Anaeromyxobacter diazotrophicus sp. nov. and Anaeromyxobacter paludicola sp. nov., isolated from paddy soils.</title>
        <authorList>
            <person name="Itoh H."/>
            <person name="Xu Z."/>
            <person name="Mise K."/>
            <person name="Masuda Y."/>
            <person name="Ushijima N."/>
            <person name="Hayakawa C."/>
            <person name="Shiratori Y."/>
            <person name="Senoo K."/>
        </authorList>
    </citation>
    <scope>NUCLEOTIDE SEQUENCE [LARGE SCALE GENOMIC DNA]</scope>
    <source>
        <strain evidence="4">Red630</strain>
    </source>
</reference>
<dbReference type="Proteomes" id="UP001162734">
    <property type="component" value="Chromosome"/>
</dbReference>
<dbReference type="PROSITE" id="PS50005">
    <property type="entry name" value="TPR"/>
    <property type="match status" value="1"/>
</dbReference>
<proteinExistence type="predicted"/>
<dbReference type="EMBL" id="AP025592">
    <property type="protein sequence ID" value="BDG09690.1"/>
    <property type="molecule type" value="Genomic_DNA"/>
</dbReference>
<organism evidence="3 4">
    <name type="scientific">Anaeromyxobacter paludicola</name>
    <dbReference type="NCBI Taxonomy" id="2918171"/>
    <lineage>
        <taxon>Bacteria</taxon>
        <taxon>Pseudomonadati</taxon>
        <taxon>Myxococcota</taxon>
        <taxon>Myxococcia</taxon>
        <taxon>Myxococcales</taxon>
        <taxon>Cystobacterineae</taxon>
        <taxon>Anaeromyxobacteraceae</taxon>
        <taxon>Anaeromyxobacter</taxon>
    </lineage>
</organism>
<dbReference type="InterPro" id="IPR019734">
    <property type="entry name" value="TPR_rpt"/>
</dbReference>
<feature type="repeat" description="TPR" evidence="1">
    <location>
        <begin position="110"/>
        <end position="143"/>
    </location>
</feature>
<dbReference type="InterPro" id="IPR011990">
    <property type="entry name" value="TPR-like_helical_dom_sf"/>
</dbReference>
<keyword evidence="2" id="KW-0732">Signal</keyword>
<evidence type="ECO:0000256" key="1">
    <source>
        <dbReference type="PROSITE-ProRule" id="PRU00339"/>
    </source>
</evidence>
<dbReference type="RefSeq" id="WP_248341963.1">
    <property type="nucleotide sequence ID" value="NZ_AP025592.1"/>
</dbReference>
<dbReference type="Gene3D" id="1.25.40.10">
    <property type="entry name" value="Tetratricopeptide repeat domain"/>
    <property type="match status" value="1"/>
</dbReference>
<accession>A0ABM7XCV8</accession>
<gene>
    <name evidence="3" type="ORF">AMPC_28030</name>
</gene>